<sequence>MLPMLGTLSIDASSWWWQRINNNNNDLTRLLVTSTLLVFVLSLFTWILLIKISKNKHPPIPSGPLGLPLVGNLLSLEPEVHAYITTLAQTCGSIFTLWLGEKCTLVVTSPAIAREILKDNDVIFANRDVSIAAALSSYDSRDMVWSPYGTEWRILRKVLVREMCYAQTRTTRTIAV</sequence>
<comment type="caution">
    <text evidence="1">The sequence shown here is derived from an EMBL/GenBank/DDBJ whole genome shotgun (WGS) entry which is preliminary data.</text>
</comment>
<name>A0ACB7ZF24_9ERIC</name>
<protein>
    <submittedName>
        <fullName evidence="1">Uncharacterized protein</fullName>
    </submittedName>
</protein>
<organism evidence="1 2">
    <name type="scientific">Vaccinium darrowii</name>
    <dbReference type="NCBI Taxonomy" id="229202"/>
    <lineage>
        <taxon>Eukaryota</taxon>
        <taxon>Viridiplantae</taxon>
        <taxon>Streptophyta</taxon>
        <taxon>Embryophyta</taxon>
        <taxon>Tracheophyta</taxon>
        <taxon>Spermatophyta</taxon>
        <taxon>Magnoliopsida</taxon>
        <taxon>eudicotyledons</taxon>
        <taxon>Gunneridae</taxon>
        <taxon>Pentapetalae</taxon>
        <taxon>asterids</taxon>
        <taxon>Ericales</taxon>
        <taxon>Ericaceae</taxon>
        <taxon>Vaccinioideae</taxon>
        <taxon>Vaccinieae</taxon>
        <taxon>Vaccinium</taxon>
    </lineage>
</organism>
<proteinExistence type="predicted"/>
<gene>
    <name evidence="1" type="ORF">Vadar_028536</name>
</gene>
<dbReference type="Proteomes" id="UP000828048">
    <property type="component" value="Chromosome 12"/>
</dbReference>
<reference evidence="1 2" key="1">
    <citation type="journal article" date="2021" name="Hortic Res">
        <title>High-quality reference genome and annotation aids understanding of berry development for evergreen blueberry (Vaccinium darrowii).</title>
        <authorList>
            <person name="Yu J."/>
            <person name="Hulse-Kemp A.M."/>
            <person name="Babiker E."/>
            <person name="Staton M."/>
        </authorList>
    </citation>
    <scope>NUCLEOTIDE SEQUENCE [LARGE SCALE GENOMIC DNA]</scope>
    <source>
        <strain evidence="2">cv. NJ 8807/NJ 8810</strain>
        <tissue evidence="1">Young leaf</tissue>
    </source>
</reference>
<evidence type="ECO:0000313" key="2">
    <source>
        <dbReference type="Proteomes" id="UP000828048"/>
    </source>
</evidence>
<accession>A0ACB7ZF24</accession>
<keyword evidence="2" id="KW-1185">Reference proteome</keyword>
<dbReference type="EMBL" id="CM037162">
    <property type="protein sequence ID" value="KAH7864343.1"/>
    <property type="molecule type" value="Genomic_DNA"/>
</dbReference>
<evidence type="ECO:0000313" key="1">
    <source>
        <dbReference type="EMBL" id="KAH7864343.1"/>
    </source>
</evidence>